<dbReference type="SUPFAM" id="SSF52467">
    <property type="entry name" value="DHS-like NAD/FAD-binding domain"/>
    <property type="match status" value="1"/>
</dbReference>
<dbReference type="Pfam" id="PF01916">
    <property type="entry name" value="DS"/>
    <property type="match status" value="1"/>
</dbReference>
<proteinExistence type="inferred from homology"/>
<dbReference type="InterPro" id="IPR029035">
    <property type="entry name" value="DHS-like_NAD/FAD-binding_dom"/>
</dbReference>
<organism evidence="3 4">
    <name type="scientific">Sphingobacterium psychroaquaticum</name>
    <dbReference type="NCBI Taxonomy" id="561061"/>
    <lineage>
        <taxon>Bacteria</taxon>
        <taxon>Pseudomonadati</taxon>
        <taxon>Bacteroidota</taxon>
        <taxon>Sphingobacteriia</taxon>
        <taxon>Sphingobacteriales</taxon>
        <taxon>Sphingobacteriaceae</taxon>
        <taxon>Sphingobacterium</taxon>
    </lineage>
</organism>
<evidence type="ECO:0000256" key="1">
    <source>
        <dbReference type="ARBA" id="ARBA00009892"/>
    </source>
</evidence>
<dbReference type="GO" id="GO:0005737">
    <property type="term" value="C:cytoplasm"/>
    <property type="evidence" value="ECO:0007669"/>
    <property type="project" value="TreeGrafter"/>
</dbReference>
<dbReference type="PANTHER" id="PTHR11703:SF0">
    <property type="entry name" value="DEOXYHYPUSINE SYNTHASE"/>
    <property type="match status" value="1"/>
</dbReference>
<dbReference type="STRING" id="561061.SAMN05660862_1193"/>
<dbReference type="RefSeq" id="WP_085472063.1">
    <property type="nucleotide sequence ID" value="NZ_FXAU01000002.1"/>
</dbReference>
<keyword evidence="2" id="KW-0520">NAD</keyword>
<dbReference type="Gene3D" id="3.40.910.10">
    <property type="entry name" value="Deoxyhypusine synthase"/>
    <property type="match status" value="1"/>
</dbReference>
<gene>
    <name evidence="3" type="ORF">SAMN05660862_1193</name>
</gene>
<dbReference type="InterPro" id="IPR002773">
    <property type="entry name" value="Deoxyhypusine_synthase"/>
</dbReference>
<accession>A0A1X7IXY4</accession>
<comment type="similarity">
    <text evidence="1">Belongs to the deoxyhypusine synthase family.</text>
</comment>
<dbReference type="PANTHER" id="PTHR11703">
    <property type="entry name" value="DEOXYHYPUSINE SYNTHASE"/>
    <property type="match status" value="1"/>
</dbReference>
<reference evidence="3 4" key="1">
    <citation type="submission" date="2017-04" db="EMBL/GenBank/DDBJ databases">
        <authorList>
            <person name="Afonso C.L."/>
            <person name="Miller P.J."/>
            <person name="Scott M.A."/>
            <person name="Spackman E."/>
            <person name="Goraichik I."/>
            <person name="Dimitrov K.M."/>
            <person name="Suarez D.L."/>
            <person name="Swayne D.E."/>
        </authorList>
    </citation>
    <scope>NUCLEOTIDE SEQUENCE [LARGE SCALE GENOMIC DNA]</scope>
    <source>
        <strain evidence="3 4">DSM 22418</strain>
    </source>
</reference>
<dbReference type="OrthoDB" id="19805at2"/>
<evidence type="ECO:0000256" key="2">
    <source>
        <dbReference type="ARBA" id="ARBA00023027"/>
    </source>
</evidence>
<dbReference type="Proteomes" id="UP000192980">
    <property type="component" value="Unassembled WGS sequence"/>
</dbReference>
<keyword evidence="4" id="KW-1185">Reference proteome</keyword>
<dbReference type="GO" id="GO:0034038">
    <property type="term" value="F:deoxyhypusine synthase activity"/>
    <property type="evidence" value="ECO:0007669"/>
    <property type="project" value="TreeGrafter"/>
</dbReference>
<dbReference type="EMBL" id="FXAU01000002">
    <property type="protein sequence ID" value="SMG20010.1"/>
    <property type="molecule type" value="Genomic_DNA"/>
</dbReference>
<evidence type="ECO:0000313" key="4">
    <source>
        <dbReference type="Proteomes" id="UP000192980"/>
    </source>
</evidence>
<dbReference type="AlphaFoldDB" id="A0A1X7IXY4"/>
<evidence type="ECO:0000313" key="3">
    <source>
        <dbReference type="EMBL" id="SMG20010.1"/>
    </source>
</evidence>
<dbReference type="InterPro" id="IPR036982">
    <property type="entry name" value="Deoxyhypusine_synthase_sf"/>
</dbReference>
<protein>
    <submittedName>
        <fullName evidence="3">Deoxyhypusine synthase</fullName>
    </submittedName>
</protein>
<sequence>MNNTKGPIGQFMERHFLHFNAASLMDAAKGYEAHLANGGKMMITLAGAMSTAELGISLAEMIRKDKVAIISCTGANIEEDIMNLVAHSHYKRIPHYRDLSPRDEGQLLQQHYNRVTDTCIPEEEAFRRIQKHLFEIWRKADQSGERYFPHEYMYALINNGVLLPYYEINPDHSWVVAAAEKNLPIVVPGWEDSTMGNIFASYVMKAELDVQIVKNGIEYMIYLADWFRENSAEAEMGFFQIGGGIAGDFPICVVPMLYQDMKMEYIHCWSYFCQISDAVTSYGSYSGASPNEKITWGKLDLNTHKYTIESDATIVAPLVFAWVLQQ</sequence>
<name>A0A1X7IXY4_9SPHI</name>